<comment type="subcellular location">
    <subcellularLocation>
        <location evidence="1">Membrane</location>
        <topology evidence="1">Multi-pass membrane protein</topology>
    </subcellularLocation>
</comment>
<evidence type="ECO:0000256" key="5">
    <source>
        <dbReference type="ARBA" id="ARBA00023136"/>
    </source>
</evidence>
<dbReference type="EMBL" id="KB454484">
    <property type="protein sequence ID" value="EME32715.1"/>
    <property type="molecule type" value="Genomic_DNA"/>
</dbReference>
<dbReference type="Pfam" id="PF00924">
    <property type="entry name" value="MS_channel_2nd"/>
    <property type="match status" value="1"/>
</dbReference>
<keyword evidence="9" id="KW-1185">Reference proteome</keyword>
<dbReference type="Gene3D" id="2.30.30.60">
    <property type="match status" value="1"/>
</dbReference>
<evidence type="ECO:0000256" key="2">
    <source>
        <dbReference type="ARBA" id="ARBA00008017"/>
    </source>
</evidence>
<dbReference type="OrthoDB" id="431980at2759"/>
<dbReference type="InterPro" id="IPR011014">
    <property type="entry name" value="MscS_channel_TM-2"/>
</dbReference>
<reference evidence="9" key="1">
    <citation type="journal article" date="2013" name="Science">
        <title>Gene transfer from bacteria and archaea facilitated evolution of an extremophilic eukaryote.</title>
        <authorList>
            <person name="Schonknecht G."/>
            <person name="Chen W.H."/>
            <person name="Ternes C.M."/>
            <person name="Barbier G.G."/>
            <person name="Shrestha R.P."/>
            <person name="Stanke M."/>
            <person name="Brautigam A."/>
            <person name="Baker B.J."/>
            <person name="Banfield J.F."/>
            <person name="Garavito R.M."/>
            <person name="Carr K."/>
            <person name="Wilkerson C."/>
            <person name="Rensing S.A."/>
            <person name="Gagneul D."/>
            <person name="Dickenson N.E."/>
            <person name="Oesterhelt C."/>
            <person name="Lercher M.J."/>
            <person name="Weber A.P."/>
        </authorList>
    </citation>
    <scope>NUCLEOTIDE SEQUENCE [LARGE SCALE GENOMIC DNA]</scope>
    <source>
        <strain evidence="9">074W</strain>
    </source>
</reference>
<dbReference type="eggNOG" id="ENOG502S8B0">
    <property type="taxonomic scope" value="Eukaryota"/>
</dbReference>
<evidence type="ECO:0000313" key="9">
    <source>
        <dbReference type="Proteomes" id="UP000030680"/>
    </source>
</evidence>
<dbReference type="SUPFAM" id="SSF50182">
    <property type="entry name" value="Sm-like ribonucleoproteins"/>
    <property type="match status" value="1"/>
</dbReference>
<dbReference type="Gene3D" id="1.10.287.1260">
    <property type="match status" value="1"/>
</dbReference>
<evidence type="ECO:0000256" key="3">
    <source>
        <dbReference type="ARBA" id="ARBA00022692"/>
    </source>
</evidence>
<dbReference type="AlphaFoldDB" id="M2X830"/>
<gene>
    <name evidence="8" type="ORF">Gasu_00810</name>
</gene>
<dbReference type="GeneID" id="17091271"/>
<dbReference type="KEGG" id="gsl:Gasu_00810"/>
<dbReference type="Proteomes" id="UP000030680">
    <property type="component" value="Unassembled WGS sequence"/>
</dbReference>
<evidence type="ECO:0000259" key="7">
    <source>
        <dbReference type="Pfam" id="PF00924"/>
    </source>
</evidence>
<keyword evidence="3 6" id="KW-0812">Transmembrane</keyword>
<dbReference type="InterPro" id="IPR023408">
    <property type="entry name" value="MscS_beta-dom_sf"/>
</dbReference>
<feature type="transmembrane region" description="Helical" evidence="6">
    <location>
        <begin position="262"/>
        <end position="280"/>
    </location>
</feature>
<feature type="transmembrane region" description="Helical" evidence="6">
    <location>
        <begin position="227"/>
        <end position="250"/>
    </location>
</feature>
<keyword evidence="5 6" id="KW-0472">Membrane</keyword>
<evidence type="ECO:0000256" key="4">
    <source>
        <dbReference type="ARBA" id="ARBA00022989"/>
    </source>
</evidence>
<accession>M2X830</accession>
<feature type="transmembrane region" description="Helical" evidence="6">
    <location>
        <begin position="142"/>
        <end position="164"/>
    </location>
</feature>
<sequence length="517" mass="58603">MPCLLMNSSSLNNLRRIGEMKNCFLSSSSSSTWLLSEVKKNIRYKGCALYRFPIIKLKNARGIPLATSFCRKQTRMGLSQNLRSHTDLQYTPSVKGADTVLHSVLKLFDVSVHFCHNSLVFVAERLGLHSWFDVVPSDGKRLLYQTQIVTIVIIRELAVLLFLVQVWPKVVRYMLHWLRKAWIQFDFLGTKVLNKVAGKEIKDEFVTSVPWSDTILKAAEQPLILSLWIFALLRIANLGTLLGSSAFYALENILHVRIGDNVVGYGLGKLSFVLLFGWFLERWRKLLFQNVGSNMKNVDSMDRSLFLAYERLMQAVNYLIISFLLYEYVGLSFAPIFAISGLGGIALSLAARDFVSNVFGSIMIYLTRPFTVGDKIRSRDGSVNGCVEKIGWYSSEVLNDEGLVVFVPNSTFTSAVITNLSRMKQIPFQRKISLSKVYLQNMDRILDDIRKKIESFSVVDFSVPPTIYVTDVRDDSIEIEVRCVLKNSSQMDEKLARQNLIIELGELEQQLRVAGAA</sequence>
<feature type="domain" description="Mechanosensitive ion channel MscS" evidence="7">
    <location>
        <begin position="353"/>
        <end position="422"/>
    </location>
</feature>
<comment type="similarity">
    <text evidence="2">Belongs to the MscS (TC 1.A.23) family.</text>
</comment>
<dbReference type="OMA" id="WFLERWR"/>
<organism evidence="8 9">
    <name type="scientific">Galdieria sulphuraria</name>
    <name type="common">Red alga</name>
    <dbReference type="NCBI Taxonomy" id="130081"/>
    <lineage>
        <taxon>Eukaryota</taxon>
        <taxon>Rhodophyta</taxon>
        <taxon>Bangiophyceae</taxon>
        <taxon>Galdieriales</taxon>
        <taxon>Galdieriaceae</taxon>
        <taxon>Galdieria</taxon>
    </lineage>
</organism>
<protein>
    <submittedName>
        <fullName evidence="8">Small conductance mechanosensitive ion channel, MscS family</fullName>
    </submittedName>
</protein>
<dbReference type="PANTHER" id="PTHR30566:SF5">
    <property type="entry name" value="MECHANOSENSITIVE ION CHANNEL PROTEIN 1, MITOCHONDRIAL-RELATED"/>
    <property type="match status" value="1"/>
</dbReference>
<dbReference type="GO" id="GO:0016020">
    <property type="term" value="C:membrane"/>
    <property type="evidence" value="ECO:0007669"/>
    <property type="project" value="UniProtKB-SubCell"/>
</dbReference>
<dbReference type="SUPFAM" id="SSF82861">
    <property type="entry name" value="Mechanosensitive channel protein MscS (YggB), transmembrane region"/>
    <property type="match status" value="1"/>
</dbReference>
<evidence type="ECO:0000256" key="6">
    <source>
        <dbReference type="SAM" id="Phobius"/>
    </source>
</evidence>
<evidence type="ECO:0000313" key="8">
    <source>
        <dbReference type="EMBL" id="EME32715.1"/>
    </source>
</evidence>
<dbReference type="InterPro" id="IPR006685">
    <property type="entry name" value="MscS_channel_2nd"/>
</dbReference>
<keyword evidence="4 6" id="KW-1133">Transmembrane helix</keyword>
<proteinExistence type="inferred from homology"/>
<dbReference type="InterPro" id="IPR010920">
    <property type="entry name" value="LSM_dom_sf"/>
</dbReference>
<dbReference type="Gramene" id="EME32715">
    <property type="protein sequence ID" value="EME32715"/>
    <property type="gene ID" value="Gasu_00810"/>
</dbReference>
<evidence type="ECO:0000256" key="1">
    <source>
        <dbReference type="ARBA" id="ARBA00004141"/>
    </source>
</evidence>
<dbReference type="RefSeq" id="XP_005709235.1">
    <property type="nucleotide sequence ID" value="XM_005709178.1"/>
</dbReference>
<dbReference type="GO" id="GO:0055085">
    <property type="term" value="P:transmembrane transport"/>
    <property type="evidence" value="ECO:0007669"/>
    <property type="project" value="InterPro"/>
</dbReference>
<name>M2X830_GALSU</name>
<dbReference type="PANTHER" id="PTHR30566">
    <property type="entry name" value="YNAI-RELATED MECHANOSENSITIVE ION CHANNEL"/>
    <property type="match status" value="1"/>
</dbReference>